<keyword evidence="3" id="KW-1185">Reference proteome</keyword>
<dbReference type="Proteomes" id="UP000324996">
    <property type="component" value="Unassembled WGS sequence"/>
</dbReference>
<dbReference type="SUPFAM" id="SSF55729">
    <property type="entry name" value="Acyl-CoA N-acyltransferases (Nat)"/>
    <property type="match status" value="1"/>
</dbReference>
<accession>A0A5A7NAR2</accession>
<dbReference type="InterPro" id="IPR051908">
    <property type="entry name" value="Ribosomal_N-acetyltransferase"/>
</dbReference>
<gene>
    <name evidence="2" type="ORF">JCM17846_24960</name>
</gene>
<dbReference type="InterPro" id="IPR000182">
    <property type="entry name" value="GNAT_dom"/>
</dbReference>
<dbReference type="PROSITE" id="PS51186">
    <property type="entry name" value="GNAT"/>
    <property type="match status" value="1"/>
</dbReference>
<reference evidence="2 3" key="1">
    <citation type="submission" date="2019-09" db="EMBL/GenBank/DDBJ databases">
        <title>NBRP : Genome information of microbial organism related human and environment.</title>
        <authorList>
            <person name="Hattori M."/>
            <person name="Oshima K."/>
            <person name="Inaba H."/>
            <person name="Suda W."/>
            <person name="Sakamoto M."/>
            <person name="Iino T."/>
            <person name="Kitahara M."/>
            <person name="Oshida Y."/>
            <person name="Iida T."/>
            <person name="Kudo T."/>
            <person name="Itoh T."/>
            <person name="Ohkuma M."/>
        </authorList>
    </citation>
    <scope>NUCLEOTIDE SEQUENCE [LARGE SCALE GENOMIC DNA]</scope>
    <source>
        <strain evidence="2 3">Q-1</strain>
    </source>
</reference>
<name>A0A5A7NAR2_9PROT</name>
<dbReference type="Pfam" id="PF13302">
    <property type="entry name" value="Acetyltransf_3"/>
    <property type="match status" value="1"/>
</dbReference>
<dbReference type="GO" id="GO:1990189">
    <property type="term" value="F:protein N-terminal-serine acetyltransferase activity"/>
    <property type="evidence" value="ECO:0007669"/>
    <property type="project" value="TreeGrafter"/>
</dbReference>
<protein>
    <recommendedName>
        <fullName evidence="1">N-acetyltransferase domain-containing protein</fullName>
    </recommendedName>
</protein>
<evidence type="ECO:0000259" key="1">
    <source>
        <dbReference type="PROSITE" id="PS51186"/>
    </source>
</evidence>
<dbReference type="GO" id="GO:0008999">
    <property type="term" value="F:protein-N-terminal-alanine acetyltransferase activity"/>
    <property type="evidence" value="ECO:0007669"/>
    <property type="project" value="TreeGrafter"/>
</dbReference>
<dbReference type="PANTHER" id="PTHR43441">
    <property type="entry name" value="RIBOSOMAL-PROTEIN-SERINE ACETYLTRANSFERASE"/>
    <property type="match status" value="1"/>
</dbReference>
<evidence type="ECO:0000313" key="3">
    <source>
        <dbReference type="Proteomes" id="UP000324996"/>
    </source>
</evidence>
<dbReference type="AlphaFoldDB" id="A0A5A7NAR2"/>
<dbReference type="InterPro" id="IPR016181">
    <property type="entry name" value="Acyl_CoA_acyltransferase"/>
</dbReference>
<evidence type="ECO:0000313" key="2">
    <source>
        <dbReference type="EMBL" id="GER04814.1"/>
    </source>
</evidence>
<sequence length="144" mass="15915">MREMVAEMESKSPGEDGPSGTWYQYAIVDRSTGETAGDIGVGFGIPGPQQAEIGYRLLDSFQGRGLAGEAVGMMVDHLFSERGLHRLTAAVVAPNQPSIRLLEALGFRREGVFRKSFLCDGEWLDDYFYALLNEEWRGARVPRG</sequence>
<dbReference type="PANTHER" id="PTHR43441:SF11">
    <property type="entry name" value="RIBOSOMAL-PROTEIN-SERINE ACETYLTRANSFERASE"/>
    <property type="match status" value="1"/>
</dbReference>
<organism evidence="2 3">
    <name type="scientific">Iodidimonas nitroreducens</name>
    <dbReference type="NCBI Taxonomy" id="1236968"/>
    <lineage>
        <taxon>Bacteria</taxon>
        <taxon>Pseudomonadati</taxon>
        <taxon>Pseudomonadota</taxon>
        <taxon>Alphaproteobacteria</taxon>
        <taxon>Iodidimonadales</taxon>
        <taxon>Iodidimonadaceae</taxon>
        <taxon>Iodidimonas</taxon>
    </lineage>
</organism>
<dbReference type="EMBL" id="BKCN01000014">
    <property type="protein sequence ID" value="GER04814.1"/>
    <property type="molecule type" value="Genomic_DNA"/>
</dbReference>
<proteinExistence type="predicted"/>
<dbReference type="Gene3D" id="3.40.630.30">
    <property type="match status" value="1"/>
</dbReference>
<comment type="caution">
    <text evidence="2">The sequence shown here is derived from an EMBL/GenBank/DDBJ whole genome shotgun (WGS) entry which is preliminary data.</text>
</comment>
<feature type="domain" description="N-acetyltransferase" evidence="1">
    <location>
        <begin position="1"/>
        <end position="134"/>
    </location>
</feature>
<dbReference type="GO" id="GO:0005737">
    <property type="term" value="C:cytoplasm"/>
    <property type="evidence" value="ECO:0007669"/>
    <property type="project" value="TreeGrafter"/>
</dbReference>